<keyword evidence="9" id="KW-0969">Cilium</keyword>
<feature type="chain" id="PRO_5026297171" description="Flagellar protein" evidence="8">
    <location>
        <begin position="25"/>
        <end position="153"/>
    </location>
</feature>
<keyword evidence="4 7" id="KW-0472">Membrane</keyword>
<dbReference type="Pfam" id="PF04347">
    <property type="entry name" value="FliO"/>
    <property type="match status" value="1"/>
</dbReference>
<evidence type="ECO:0000256" key="2">
    <source>
        <dbReference type="ARBA" id="ARBA00022692"/>
    </source>
</evidence>
<keyword evidence="1 7" id="KW-1003">Cell membrane</keyword>
<sequence>MVMRVIPFLIPFLISFLLAGPARAAEAIDPLAPSYLVKLVISLILVLVLMFALVWVVKRVGRLDARAGNYPMQVLTQMSIGPRERILLVAVGDRQMLVGVSQGAIESLGWVDPPLEPRRRDGENPSFGEAFQAQLAARFGKGDQGGKGNSNDG</sequence>
<evidence type="ECO:0000256" key="4">
    <source>
        <dbReference type="ARBA" id="ARBA00023136"/>
    </source>
</evidence>
<keyword evidence="3 7" id="KW-1133">Transmembrane helix</keyword>
<reference evidence="9 10" key="1">
    <citation type="submission" date="2019-11" db="EMBL/GenBank/DDBJ databases">
        <authorList>
            <person name="Zhang J."/>
            <person name="Sun C."/>
        </authorList>
    </citation>
    <scope>NUCLEOTIDE SEQUENCE [LARGE SCALE GENOMIC DNA]</scope>
    <source>
        <strain evidence="10">sp2</strain>
    </source>
</reference>
<evidence type="ECO:0000256" key="6">
    <source>
        <dbReference type="ARBA" id="ARBA00037937"/>
    </source>
</evidence>
<dbReference type="NCBIfam" id="TIGR03500">
    <property type="entry name" value="FliO_TIGR"/>
    <property type="match status" value="1"/>
</dbReference>
<dbReference type="InterPro" id="IPR052205">
    <property type="entry name" value="FliO/MopB"/>
</dbReference>
<dbReference type="EMBL" id="CP046415">
    <property type="protein sequence ID" value="QGT77884.1"/>
    <property type="molecule type" value="Genomic_DNA"/>
</dbReference>
<dbReference type="AlphaFoldDB" id="A0A6I6D2N1"/>
<dbReference type="GO" id="GO:0009425">
    <property type="term" value="C:bacterial-type flagellum basal body"/>
    <property type="evidence" value="ECO:0007669"/>
    <property type="project" value="UniProtKB-SubCell"/>
</dbReference>
<dbReference type="Proteomes" id="UP000427716">
    <property type="component" value="Chromosome"/>
</dbReference>
<feature type="signal peptide" evidence="8">
    <location>
        <begin position="1"/>
        <end position="24"/>
    </location>
</feature>
<feature type="transmembrane region" description="Helical" evidence="7">
    <location>
        <begin position="34"/>
        <end position="57"/>
    </location>
</feature>
<proteinExistence type="inferred from homology"/>
<evidence type="ECO:0000256" key="1">
    <source>
        <dbReference type="ARBA" id="ARBA00022475"/>
    </source>
</evidence>
<evidence type="ECO:0000313" key="10">
    <source>
        <dbReference type="Proteomes" id="UP000427716"/>
    </source>
</evidence>
<evidence type="ECO:0000256" key="5">
    <source>
        <dbReference type="ARBA" id="ARBA00023143"/>
    </source>
</evidence>
<dbReference type="InterPro" id="IPR022781">
    <property type="entry name" value="Flagellar_biosynth_FliO"/>
</dbReference>
<dbReference type="PANTHER" id="PTHR38766:SF1">
    <property type="entry name" value="FLAGELLAR PROTEIN FLIO"/>
    <property type="match status" value="1"/>
</dbReference>
<keyword evidence="5 7" id="KW-0975">Bacterial flagellum</keyword>
<keyword evidence="9" id="KW-0966">Cell projection</keyword>
<evidence type="ECO:0000256" key="8">
    <source>
        <dbReference type="SAM" id="SignalP"/>
    </source>
</evidence>
<organism evidence="9 10">
    <name type="scientific">Guyparkeria halophila</name>
    <dbReference type="NCBI Taxonomy" id="47960"/>
    <lineage>
        <taxon>Bacteria</taxon>
        <taxon>Pseudomonadati</taxon>
        <taxon>Pseudomonadota</taxon>
        <taxon>Gammaproteobacteria</taxon>
        <taxon>Chromatiales</taxon>
        <taxon>Thioalkalibacteraceae</taxon>
        <taxon>Guyparkeria</taxon>
    </lineage>
</organism>
<dbReference type="GO" id="GO:0005886">
    <property type="term" value="C:plasma membrane"/>
    <property type="evidence" value="ECO:0007669"/>
    <property type="project" value="UniProtKB-SubCell"/>
</dbReference>
<dbReference type="PANTHER" id="PTHR38766">
    <property type="entry name" value="FLAGELLAR PROTEIN FLIO"/>
    <property type="match status" value="1"/>
</dbReference>
<keyword evidence="8" id="KW-0732">Signal</keyword>
<keyword evidence="2 7" id="KW-0812">Transmembrane</keyword>
<gene>
    <name evidence="9" type="primary">fliO</name>
    <name evidence="9" type="ORF">GM160_02655</name>
</gene>
<evidence type="ECO:0000313" key="9">
    <source>
        <dbReference type="EMBL" id="QGT77884.1"/>
    </source>
</evidence>
<keyword evidence="9" id="KW-0282">Flagellum</keyword>
<accession>A0A6I6D2N1</accession>
<dbReference type="GO" id="GO:0044781">
    <property type="term" value="P:bacterial-type flagellum organization"/>
    <property type="evidence" value="ECO:0007669"/>
    <property type="project" value="UniProtKB-UniRule"/>
</dbReference>
<evidence type="ECO:0000256" key="3">
    <source>
        <dbReference type="ARBA" id="ARBA00022989"/>
    </source>
</evidence>
<protein>
    <recommendedName>
        <fullName evidence="7">Flagellar protein</fullName>
    </recommendedName>
</protein>
<comment type="similarity">
    <text evidence="6 7">Belongs to the FliO/MopB family.</text>
</comment>
<comment type="subcellular location">
    <subcellularLocation>
        <location evidence="7">Cell membrane</location>
    </subcellularLocation>
    <subcellularLocation>
        <location evidence="7">Bacterial flagellum basal body</location>
    </subcellularLocation>
</comment>
<evidence type="ECO:0000256" key="7">
    <source>
        <dbReference type="RuleBase" id="RU362064"/>
    </source>
</evidence>
<name>A0A6I6D2N1_9GAMM</name>
<dbReference type="KEGG" id="ghl:GM160_02655"/>
<keyword evidence="10" id="KW-1185">Reference proteome</keyword>